<comment type="caution">
    <text evidence="1">The sequence shown here is derived from an EMBL/GenBank/DDBJ whole genome shotgun (WGS) entry which is preliminary data.</text>
</comment>
<gene>
    <name evidence="1" type="ORF">Lpp22_1332</name>
</gene>
<dbReference type="EMBL" id="ANMI01000083">
    <property type="protein sequence ID" value="EPC30121.1"/>
    <property type="molecule type" value="Genomic_DNA"/>
</dbReference>
<sequence>MIRLPSQMPLLLTQYTTGPVLLFYASPFLTTIQRQLENFQKEVYGYYVN</sequence>
<dbReference type="AlphaFoldDB" id="A0A8E0IAI9"/>
<evidence type="ECO:0000313" key="2">
    <source>
        <dbReference type="Proteomes" id="UP000014257"/>
    </source>
</evidence>
<organism evidence="1 2">
    <name type="scientific">Lacticaseibacillus paracasei subsp. paracasei Lpp22</name>
    <dbReference type="NCBI Taxonomy" id="1256221"/>
    <lineage>
        <taxon>Bacteria</taxon>
        <taxon>Bacillati</taxon>
        <taxon>Bacillota</taxon>
        <taxon>Bacilli</taxon>
        <taxon>Lactobacillales</taxon>
        <taxon>Lactobacillaceae</taxon>
        <taxon>Lacticaseibacillus</taxon>
    </lineage>
</organism>
<proteinExistence type="predicted"/>
<name>A0A8E0IAI9_LACPA</name>
<protein>
    <submittedName>
        <fullName evidence="1">Uncharacterized protein</fullName>
    </submittedName>
</protein>
<evidence type="ECO:0000313" key="1">
    <source>
        <dbReference type="EMBL" id="EPC30121.1"/>
    </source>
</evidence>
<accession>A0A8E0IAI9</accession>
<dbReference type="Proteomes" id="UP000014257">
    <property type="component" value="Unassembled WGS sequence"/>
</dbReference>
<reference evidence="1 2" key="1">
    <citation type="journal article" date="2013" name="PLoS ONE">
        <title>Lactobacillus paracasei comparative genomics: towards species pan-genome definition and exploitation of diversity.</title>
        <authorList>
            <person name="Smokvina T."/>
            <person name="Wels M."/>
            <person name="Polka J."/>
            <person name="Chervaux C."/>
            <person name="Brisse S."/>
            <person name="Boekhorst J."/>
            <person name="van Hylckama Vlieg J.E."/>
            <person name="Siezen R.J."/>
        </authorList>
    </citation>
    <scope>NUCLEOTIDE SEQUENCE [LARGE SCALE GENOMIC DNA]</scope>
    <source>
        <strain evidence="1 2">Lpp22</strain>
    </source>
</reference>